<protein>
    <submittedName>
        <fullName evidence="2">ATPase</fullName>
    </submittedName>
</protein>
<dbReference type="EMBL" id="JBHSWE010000001">
    <property type="protein sequence ID" value="MFC6669186.1"/>
    <property type="molecule type" value="Genomic_DNA"/>
</dbReference>
<evidence type="ECO:0000313" key="2">
    <source>
        <dbReference type="EMBL" id="MFC6669186.1"/>
    </source>
</evidence>
<organism evidence="2 3">
    <name type="scientific">Marinobacterium aestuariivivens</name>
    <dbReference type="NCBI Taxonomy" id="1698799"/>
    <lineage>
        <taxon>Bacteria</taxon>
        <taxon>Pseudomonadati</taxon>
        <taxon>Pseudomonadota</taxon>
        <taxon>Gammaproteobacteria</taxon>
        <taxon>Oceanospirillales</taxon>
        <taxon>Oceanospirillaceae</taxon>
        <taxon>Marinobacterium</taxon>
    </lineage>
</organism>
<dbReference type="Proteomes" id="UP001596422">
    <property type="component" value="Unassembled WGS sequence"/>
</dbReference>
<comment type="caution">
    <text evidence="2">The sequence shown here is derived from an EMBL/GenBank/DDBJ whole genome shotgun (WGS) entry which is preliminary data.</text>
</comment>
<evidence type="ECO:0000313" key="3">
    <source>
        <dbReference type="Proteomes" id="UP001596422"/>
    </source>
</evidence>
<keyword evidence="1" id="KW-0175">Coiled coil</keyword>
<evidence type="ECO:0000256" key="1">
    <source>
        <dbReference type="SAM" id="Coils"/>
    </source>
</evidence>
<dbReference type="RefSeq" id="WP_379907763.1">
    <property type="nucleotide sequence ID" value="NZ_JBHSWE010000001.1"/>
</dbReference>
<sequence length="238" mass="26734">MTDDRKRQAPLAANGVERLIERLRDEGVAEGRASARRIVEEAEARARWLLQQAEEEAELVRRKARDEAGRYREAADQALKVAARDAVLGLKATLSQQFNRELDRQVAAQMRSDGLLRELILAVAGRTRDYCEPAERIEILLPRRAFGFEEMRRDPESVARGELTALVRELIGESLRDGVSFSQDDDDTPGLRIRLSERGITIDLTAASVAELLRRSCSRGSGSCWRGSSNRCRPAMRC</sequence>
<gene>
    <name evidence="2" type="ORF">ACFQDL_02980</name>
</gene>
<name>A0ABW1ZTV4_9GAMM</name>
<reference evidence="3" key="1">
    <citation type="journal article" date="2019" name="Int. J. Syst. Evol. Microbiol.">
        <title>The Global Catalogue of Microorganisms (GCM) 10K type strain sequencing project: providing services to taxonomists for standard genome sequencing and annotation.</title>
        <authorList>
            <consortium name="The Broad Institute Genomics Platform"/>
            <consortium name="The Broad Institute Genome Sequencing Center for Infectious Disease"/>
            <person name="Wu L."/>
            <person name="Ma J."/>
        </authorList>
    </citation>
    <scope>NUCLEOTIDE SEQUENCE [LARGE SCALE GENOMIC DNA]</scope>
    <source>
        <strain evidence="3">NBRC 111756</strain>
    </source>
</reference>
<accession>A0ABW1ZTV4</accession>
<feature type="coiled-coil region" evidence="1">
    <location>
        <begin position="39"/>
        <end position="70"/>
    </location>
</feature>
<proteinExistence type="predicted"/>
<keyword evidence="3" id="KW-1185">Reference proteome</keyword>